<accession>A0A060NPU6</accession>
<dbReference type="InterPro" id="IPR003660">
    <property type="entry name" value="HAMP_dom"/>
</dbReference>
<dbReference type="Gene3D" id="3.30.565.10">
    <property type="entry name" value="Histidine kinase-like ATPase, C-terminal domain"/>
    <property type="match status" value="1"/>
</dbReference>
<dbReference type="SMART" id="SM00387">
    <property type="entry name" value="HATPase_c"/>
    <property type="match status" value="1"/>
</dbReference>
<dbReference type="AlphaFoldDB" id="A0A060NPU6"/>
<evidence type="ECO:0000256" key="11">
    <source>
        <dbReference type="SAM" id="Phobius"/>
    </source>
</evidence>
<dbReference type="PROSITE" id="PS50885">
    <property type="entry name" value="HAMP"/>
    <property type="match status" value="1"/>
</dbReference>
<evidence type="ECO:0000256" key="6">
    <source>
        <dbReference type="ARBA" id="ARBA00022692"/>
    </source>
</evidence>
<keyword evidence="5" id="KW-0808">Transferase</keyword>
<dbReference type="SUPFAM" id="SSF55874">
    <property type="entry name" value="ATPase domain of HSP90 chaperone/DNA topoisomerase II/histidine kinase"/>
    <property type="match status" value="1"/>
</dbReference>
<dbReference type="Gene3D" id="1.10.287.130">
    <property type="match status" value="1"/>
</dbReference>
<evidence type="ECO:0000259" key="13">
    <source>
        <dbReference type="PROSITE" id="PS50885"/>
    </source>
</evidence>
<dbReference type="SMART" id="SM00388">
    <property type="entry name" value="HisKA"/>
    <property type="match status" value="1"/>
</dbReference>
<organism evidence="14 15">
    <name type="scientific">Serpentinimonas maccroryi</name>
    <dbReference type="NCBI Taxonomy" id="1458426"/>
    <lineage>
        <taxon>Bacteria</taxon>
        <taxon>Pseudomonadati</taxon>
        <taxon>Pseudomonadota</taxon>
        <taxon>Betaproteobacteria</taxon>
        <taxon>Burkholderiales</taxon>
        <taxon>Comamonadaceae</taxon>
        <taxon>Serpentinimonas</taxon>
    </lineage>
</organism>
<evidence type="ECO:0000313" key="14">
    <source>
        <dbReference type="EMBL" id="BAO84606.1"/>
    </source>
</evidence>
<comment type="catalytic activity">
    <reaction evidence="1">
        <text>ATP + protein L-histidine = ADP + protein N-phospho-L-histidine.</text>
        <dbReference type="EC" id="2.7.13.3"/>
    </reaction>
</comment>
<keyword evidence="15" id="KW-1185">Reference proteome</keyword>
<dbReference type="InterPro" id="IPR013727">
    <property type="entry name" value="2CSK_N"/>
</dbReference>
<evidence type="ECO:0000256" key="2">
    <source>
        <dbReference type="ARBA" id="ARBA00004370"/>
    </source>
</evidence>
<dbReference type="KEGG" id="cbab:SMCB_2378"/>
<keyword evidence="4" id="KW-0597">Phosphoprotein</keyword>
<evidence type="ECO:0000256" key="4">
    <source>
        <dbReference type="ARBA" id="ARBA00022553"/>
    </source>
</evidence>
<evidence type="ECO:0000256" key="10">
    <source>
        <dbReference type="ARBA" id="ARBA00023136"/>
    </source>
</evidence>
<feature type="transmembrane region" description="Helical" evidence="11">
    <location>
        <begin position="196"/>
        <end position="219"/>
    </location>
</feature>
<feature type="domain" description="Histidine kinase" evidence="12">
    <location>
        <begin position="280"/>
        <end position="505"/>
    </location>
</feature>
<keyword evidence="8 11" id="KW-1133">Transmembrane helix</keyword>
<dbReference type="GO" id="GO:0005886">
    <property type="term" value="C:plasma membrane"/>
    <property type="evidence" value="ECO:0007669"/>
    <property type="project" value="TreeGrafter"/>
</dbReference>
<dbReference type="InterPro" id="IPR003594">
    <property type="entry name" value="HATPase_dom"/>
</dbReference>
<gene>
    <name evidence="14" type="ORF">SMCB_2378</name>
</gene>
<evidence type="ECO:0000256" key="8">
    <source>
        <dbReference type="ARBA" id="ARBA00022989"/>
    </source>
</evidence>
<dbReference type="SUPFAM" id="SSF47384">
    <property type="entry name" value="Homodimeric domain of signal transducing histidine kinase"/>
    <property type="match status" value="1"/>
</dbReference>
<dbReference type="Pfam" id="PF02518">
    <property type="entry name" value="HATPase_c"/>
    <property type="match status" value="1"/>
</dbReference>
<evidence type="ECO:0000256" key="5">
    <source>
        <dbReference type="ARBA" id="ARBA00022679"/>
    </source>
</evidence>
<keyword evidence="10 11" id="KW-0472">Membrane</keyword>
<dbReference type="InterPro" id="IPR050428">
    <property type="entry name" value="TCS_sensor_his_kinase"/>
</dbReference>
<dbReference type="GO" id="GO:0000155">
    <property type="term" value="F:phosphorelay sensor kinase activity"/>
    <property type="evidence" value="ECO:0007669"/>
    <property type="project" value="InterPro"/>
</dbReference>
<evidence type="ECO:0000256" key="1">
    <source>
        <dbReference type="ARBA" id="ARBA00000085"/>
    </source>
</evidence>
<reference evidence="14 15" key="1">
    <citation type="journal article" date="2014" name="Nat. Commun.">
        <title>Physiological and genomic features of highly alkaliphilic hydrogen-utilizing Betaproteobacteria from a continental serpentinizing site.</title>
        <authorList>
            <person name="Suzuki S."/>
            <person name="Kuenen J.G."/>
            <person name="Schipper K."/>
            <person name="van der Velde S."/>
            <person name="Ishii S."/>
            <person name="Wu A."/>
            <person name="Sorokin D.Y."/>
            <person name="Tenney A."/>
            <person name="Meng X.Y."/>
            <person name="Morrill P.L."/>
            <person name="Kamagata Y."/>
            <person name="Muyzer G."/>
            <person name="Nealson K.H."/>
        </authorList>
    </citation>
    <scope>NUCLEOTIDE SEQUENCE [LARGE SCALE GENOMIC DNA]</scope>
    <source>
        <strain evidence="14 15">B1</strain>
    </source>
</reference>
<dbReference type="STRING" id="1458426.SMCB_2378"/>
<dbReference type="InterPro" id="IPR004358">
    <property type="entry name" value="Sig_transdc_His_kin-like_C"/>
</dbReference>
<dbReference type="PANTHER" id="PTHR45436">
    <property type="entry name" value="SENSOR HISTIDINE KINASE YKOH"/>
    <property type="match status" value="1"/>
</dbReference>
<dbReference type="Pfam" id="PF00512">
    <property type="entry name" value="HisKA"/>
    <property type="match status" value="1"/>
</dbReference>
<name>A0A060NPU6_9BURK</name>
<dbReference type="PRINTS" id="PR00344">
    <property type="entry name" value="BCTRLSENSOR"/>
</dbReference>
<sequence>MKKSLAEAPPLISPDAAPEPASGTPFGLFPREQRSLFGEILDWMLTPLLLLWPLSLALTWLVAQGIASKPYDRALEFNLQALAQFVTVEDAVVRFDLGPQARDLLRADDTDRIFYQVLDAEGHLVSGEPTFPMPDFERAAARSAPSGTLYLRDDVLRGEPVRVAYTWVLRGHETPQRVLLQVAETRGKRAMLATEIIKGVMVPQFVILPLAVLLVWLALVRGIRPLNDLERRIRERRPDDLSPLDEEQVPQEVAPLVSSINDLLLRLKASVSNQKRFLADAAHQLKTPLAGLRMQAEMAQQVRHPDDGDIQRSLQQIAKSSMRATHTVNQLLALARAETSGRSLAKVPFDLAETVTEALEDAVPRALERSIDLGYEGPTQMPAGCLLQGNPTLISELVRNLIDNALRYTPAGGVVTVRVLVDRYSGVQLLQVEDDGPGIPQAERALVLEPFYRALGTNVDGSGLGLAIVQEIATQHQATLQLEDSFPSRAQRRGLRVTVRFGLPFNGDGSP</sequence>
<evidence type="ECO:0000313" key="15">
    <source>
        <dbReference type="Proteomes" id="UP000066014"/>
    </source>
</evidence>
<evidence type="ECO:0000256" key="7">
    <source>
        <dbReference type="ARBA" id="ARBA00022777"/>
    </source>
</evidence>
<keyword evidence="7 14" id="KW-0418">Kinase</keyword>
<dbReference type="CDD" id="cd00082">
    <property type="entry name" value="HisKA"/>
    <property type="match status" value="1"/>
</dbReference>
<evidence type="ECO:0000259" key="12">
    <source>
        <dbReference type="PROSITE" id="PS50109"/>
    </source>
</evidence>
<proteinExistence type="predicted"/>
<dbReference type="EC" id="2.7.13.3" evidence="3"/>
<dbReference type="EMBL" id="AP014569">
    <property type="protein sequence ID" value="BAO84606.1"/>
    <property type="molecule type" value="Genomic_DNA"/>
</dbReference>
<dbReference type="InterPro" id="IPR005467">
    <property type="entry name" value="His_kinase_dom"/>
</dbReference>
<feature type="transmembrane region" description="Helical" evidence="11">
    <location>
        <begin position="43"/>
        <end position="63"/>
    </location>
</feature>
<protein>
    <recommendedName>
        <fullName evidence="3">histidine kinase</fullName>
        <ecNumber evidence="3">2.7.13.3</ecNumber>
    </recommendedName>
</protein>
<dbReference type="PROSITE" id="PS50109">
    <property type="entry name" value="HIS_KIN"/>
    <property type="match status" value="1"/>
</dbReference>
<keyword evidence="6 11" id="KW-0812">Transmembrane</keyword>
<feature type="domain" description="HAMP" evidence="13">
    <location>
        <begin position="220"/>
        <end position="272"/>
    </location>
</feature>
<dbReference type="InterPro" id="IPR036890">
    <property type="entry name" value="HATPase_C_sf"/>
</dbReference>
<evidence type="ECO:0000256" key="9">
    <source>
        <dbReference type="ARBA" id="ARBA00023012"/>
    </source>
</evidence>
<evidence type="ECO:0000256" key="3">
    <source>
        <dbReference type="ARBA" id="ARBA00012438"/>
    </source>
</evidence>
<dbReference type="InterPro" id="IPR036097">
    <property type="entry name" value="HisK_dim/P_sf"/>
</dbReference>
<dbReference type="InterPro" id="IPR003661">
    <property type="entry name" value="HisK_dim/P_dom"/>
</dbReference>
<dbReference type="Pfam" id="PF08521">
    <property type="entry name" value="2CSK_N"/>
    <property type="match status" value="1"/>
</dbReference>
<keyword evidence="9" id="KW-0902">Two-component regulatory system</keyword>
<dbReference type="HOGENOM" id="CLU_000445_89_37_4"/>
<dbReference type="PANTHER" id="PTHR45436:SF1">
    <property type="entry name" value="SENSOR PROTEIN QSEC"/>
    <property type="match status" value="1"/>
</dbReference>
<comment type="subcellular location">
    <subcellularLocation>
        <location evidence="2">Membrane</location>
    </subcellularLocation>
</comment>
<dbReference type="Proteomes" id="UP000066014">
    <property type="component" value="Chromosome"/>
</dbReference>